<accession>A0ABY2H4L0</accession>
<dbReference type="Proteomes" id="UP001642720">
    <property type="component" value="Unassembled WGS sequence"/>
</dbReference>
<proteinExistence type="predicted"/>
<keyword evidence="3" id="KW-1185">Reference proteome</keyword>
<dbReference type="RefSeq" id="XP_073559384.1">
    <property type="nucleotide sequence ID" value="XM_073701509.1"/>
</dbReference>
<gene>
    <name evidence="2" type="ORF">CCMA1212_004193</name>
</gene>
<name>A0ABY2H4L0_9HYPO</name>
<dbReference type="EMBL" id="PPTA01000005">
    <property type="protein sequence ID" value="TFB03183.1"/>
    <property type="molecule type" value="Genomic_DNA"/>
</dbReference>
<evidence type="ECO:0000313" key="2">
    <source>
        <dbReference type="EMBL" id="TFB03183.1"/>
    </source>
</evidence>
<organism evidence="2 3">
    <name type="scientific">Trichoderma ghanense</name>
    <dbReference type="NCBI Taxonomy" id="65468"/>
    <lineage>
        <taxon>Eukaryota</taxon>
        <taxon>Fungi</taxon>
        <taxon>Dikarya</taxon>
        <taxon>Ascomycota</taxon>
        <taxon>Pezizomycotina</taxon>
        <taxon>Sordariomycetes</taxon>
        <taxon>Hypocreomycetidae</taxon>
        <taxon>Hypocreales</taxon>
        <taxon>Hypocreaceae</taxon>
        <taxon>Trichoderma</taxon>
    </lineage>
</organism>
<protein>
    <submittedName>
        <fullName evidence="2">Uncharacterized protein</fullName>
    </submittedName>
</protein>
<sequence length="119" mass="13185">MAQAQKATTQAKALFISSQSPISYTFLVSTPHTHTHAHTYYTQQTEEPCSRSRSPSRLFLFLPEYGTHPNIHTVSRTSVRTSPSHATIKMIESCSKPTNFGRGAYDTTGLPKPPPPQPQ</sequence>
<evidence type="ECO:0000256" key="1">
    <source>
        <dbReference type="SAM" id="MobiDB-lite"/>
    </source>
</evidence>
<comment type="caution">
    <text evidence="2">The sequence shown here is derived from an EMBL/GenBank/DDBJ whole genome shotgun (WGS) entry which is preliminary data.</text>
</comment>
<reference evidence="2 3" key="1">
    <citation type="submission" date="2018-01" db="EMBL/GenBank/DDBJ databases">
        <title>Genome characterization of the sugarcane-associated fungus Trichoderma ghanense CCMA-1212 and their application in lignocelulose bioconversion.</title>
        <authorList>
            <person name="Steindorff A.S."/>
            <person name="Mendes T.D."/>
            <person name="Vilela E.S.D."/>
            <person name="Rodrigues D.S."/>
            <person name="Formighieri E.F."/>
            <person name="Melo I.S."/>
            <person name="Favaro L.C.L."/>
        </authorList>
    </citation>
    <scope>NUCLEOTIDE SEQUENCE [LARGE SCALE GENOMIC DNA]</scope>
    <source>
        <strain evidence="2 3">CCMA-1212</strain>
    </source>
</reference>
<dbReference type="GeneID" id="300575959"/>
<feature type="region of interest" description="Disordered" evidence="1">
    <location>
        <begin position="95"/>
        <end position="119"/>
    </location>
</feature>
<evidence type="ECO:0000313" key="3">
    <source>
        <dbReference type="Proteomes" id="UP001642720"/>
    </source>
</evidence>